<sequence>MSHILLFGVWYGGSVTSWIEMGSLRQTMFVPTKGRWHMLLRSGSSPTTTDRELTLEGAAWLMDLNGNQFSELTNVDQLKRYYV</sequence>
<evidence type="ECO:0000313" key="2">
    <source>
        <dbReference type="Proteomes" id="UP000288805"/>
    </source>
</evidence>
<organism evidence="1 2">
    <name type="scientific">Vitis vinifera</name>
    <name type="common">Grape</name>
    <dbReference type="NCBI Taxonomy" id="29760"/>
    <lineage>
        <taxon>Eukaryota</taxon>
        <taxon>Viridiplantae</taxon>
        <taxon>Streptophyta</taxon>
        <taxon>Embryophyta</taxon>
        <taxon>Tracheophyta</taxon>
        <taxon>Spermatophyta</taxon>
        <taxon>Magnoliopsida</taxon>
        <taxon>eudicotyledons</taxon>
        <taxon>Gunneridae</taxon>
        <taxon>Pentapetalae</taxon>
        <taxon>rosids</taxon>
        <taxon>Vitales</taxon>
        <taxon>Vitaceae</taxon>
        <taxon>Viteae</taxon>
        <taxon>Vitis</taxon>
    </lineage>
</organism>
<accession>A0A438HCF4</accession>
<dbReference type="EMBL" id="QGNW01000244">
    <property type="protein sequence ID" value="RVW82136.1"/>
    <property type="molecule type" value="Genomic_DNA"/>
</dbReference>
<name>A0A438HCF4_VITVI</name>
<dbReference type="Proteomes" id="UP000288805">
    <property type="component" value="Unassembled WGS sequence"/>
</dbReference>
<proteinExistence type="predicted"/>
<comment type="caution">
    <text evidence="1">The sequence shown here is derived from an EMBL/GenBank/DDBJ whole genome shotgun (WGS) entry which is preliminary data.</text>
</comment>
<protein>
    <submittedName>
        <fullName evidence="1">Uncharacterized protein</fullName>
    </submittedName>
</protein>
<evidence type="ECO:0000313" key="1">
    <source>
        <dbReference type="EMBL" id="RVW82136.1"/>
    </source>
</evidence>
<gene>
    <name evidence="1" type="ORF">CK203_052458</name>
</gene>
<reference evidence="1 2" key="1">
    <citation type="journal article" date="2018" name="PLoS Genet.">
        <title>Population sequencing reveals clonal diversity and ancestral inbreeding in the grapevine cultivar Chardonnay.</title>
        <authorList>
            <person name="Roach M.J."/>
            <person name="Johnson D.L."/>
            <person name="Bohlmann J."/>
            <person name="van Vuuren H.J."/>
            <person name="Jones S.J."/>
            <person name="Pretorius I.S."/>
            <person name="Schmidt S.A."/>
            <person name="Borneman A.R."/>
        </authorList>
    </citation>
    <scope>NUCLEOTIDE SEQUENCE [LARGE SCALE GENOMIC DNA]</scope>
    <source>
        <strain evidence="2">cv. Chardonnay</strain>
        <tissue evidence="1">Leaf</tissue>
    </source>
</reference>
<dbReference type="AlphaFoldDB" id="A0A438HCF4"/>